<sequence length="157" mass="18152">MSSKAKKLKKSGDKSGDEKTAGVNDADFKGDDELTRLALEELSRGAKRAKERSQTMGSLGWKNSPIPSANKRYLQNTLRSTIQTNKRLDEKSSKKEKAHSSKRERADCDWSREKSRDDQRRDDFSCKRRCDDDDINRYRDRNEKSRSEKERSSKSSK</sequence>
<feature type="compositionally biased region" description="Polar residues" evidence="1">
    <location>
        <begin position="73"/>
        <end position="85"/>
    </location>
</feature>
<accession>A0A7M5X9U6</accession>
<protein>
    <submittedName>
        <fullName evidence="2">Uncharacterized protein</fullName>
    </submittedName>
</protein>
<dbReference type="AlphaFoldDB" id="A0A7M5X9U6"/>
<dbReference type="InterPro" id="IPR038948">
    <property type="entry name" value="POLR1D-like"/>
</dbReference>
<keyword evidence="3" id="KW-1185">Reference proteome</keyword>
<dbReference type="PANTHER" id="PTHR34769">
    <property type="entry name" value="RCG42593, ISOFORM CRA_A"/>
    <property type="match status" value="1"/>
</dbReference>
<feature type="compositionally biased region" description="Basic and acidic residues" evidence="1">
    <location>
        <begin position="10"/>
        <end position="30"/>
    </location>
</feature>
<evidence type="ECO:0000313" key="3">
    <source>
        <dbReference type="Proteomes" id="UP000594262"/>
    </source>
</evidence>
<dbReference type="EnsemblMetazoa" id="CLYHEMT019800.1">
    <property type="protein sequence ID" value="CLYHEMP019800.1"/>
    <property type="gene ID" value="CLYHEMG019800"/>
</dbReference>
<evidence type="ECO:0000256" key="1">
    <source>
        <dbReference type="SAM" id="MobiDB-lite"/>
    </source>
</evidence>
<name>A0A7M5X9U6_9CNID</name>
<dbReference type="RefSeq" id="XP_066911820.1">
    <property type="nucleotide sequence ID" value="XM_067055719.1"/>
</dbReference>
<reference evidence="2" key="1">
    <citation type="submission" date="2021-01" db="UniProtKB">
        <authorList>
            <consortium name="EnsemblMetazoa"/>
        </authorList>
    </citation>
    <scope>IDENTIFICATION</scope>
</reference>
<feature type="region of interest" description="Disordered" evidence="1">
    <location>
        <begin position="43"/>
        <end position="157"/>
    </location>
</feature>
<evidence type="ECO:0000313" key="2">
    <source>
        <dbReference type="EnsemblMetazoa" id="CLYHEMP019800.1"/>
    </source>
</evidence>
<organism evidence="2 3">
    <name type="scientific">Clytia hemisphaerica</name>
    <dbReference type="NCBI Taxonomy" id="252671"/>
    <lineage>
        <taxon>Eukaryota</taxon>
        <taxon>Metazoa</taxon>
        <taxon>Cnidaria</taxon>
        <taxon>Hydrozoa</taxon>
        <taxon>Hydroidolina</taxon>
        <taxon>Leptothecata</taxon>
        <taxon>Obeliida</taxon>
        <taxon>Clytiidae</taxon>
        <taxon>Clytia</taxon>
    </lineage>
</organism>
<dbReference type="PANTHER" id="PTHR34769:SF1">
    <property type="entry name" value="RNA POLYMERASE I AND III SUBUNIT D"/>
    <property type="match status" value="1"/>
</dbReference>
<feature type="compositionally biased region" description="Basic and acidic residues" evidence="1">
    <location>
        <begin position="86"/>
        <end position="157"/>
    </location>
</feature>
<feature type="region of interest" description="Disordered" evidence="1">
    <location>
        <begin position="1"/>
        <end position="30"/>
    </location>
</feature>
<dbReference type="GeneID" id="136799037"/>
<dbReference type="Proteomes" id="UP000594262">
    <property type="component" value="Unplaced"/>
</dbReference>
<proteinExistence type="predicted"/>
<dbReference type="OrthoDB" id="6352295at2759"/>